<evidence type="ECO:0000313" key="1">
    <source>
        <dbReference type="EMBL" id="CAB4123605.1"/>
    </source>
</evidence>
<name>A0A6J5KQU8_9CAUD</name>
<gene>
    <name evidence="1" type="ORF">UFOVP48_43</name>
</gene>
<organism evidence="1">
    <name type="scientific">uncultured Caudovirales phage</name>
    <dbReference type="NCBI Taxonomy" id="2100421"/>
    <lineage>
        <taxon>Viruses</taxon>
        <taxon>Duplodnaviria</taxon>
        <taxon>Heunggongvirae</taxon>
        <taxon>Uroviricota</taxon>
        <taxon>Caudoviricetes</taxon>
        <taxon>Peduoviridae</taxon>
        <taxon>Maltschvirus</taxon>
        <taxon>Maltschvirus maltsch</taxon>
    </lineage>
</organism>
<dbReference type="EMBL" id="LR796172">
    <property type="protein sequence ID" value="CAB4123605.1"/>
    <property type="molecule type" value="Genomic_DNA"/>
</dbReference>
<sequence>MTLAEALQKAVKLGIEVRIEQPASRAATLDMKWCFTEHWGDHGGSAEKATIRAIERVIERNKQ</sequence>
<accession>A0A6J5KQU8</accession>
<protein>
    <submittedName>
        <fullName evidence="1">Uncharacterized protein</fullName>
    </submittedName>
</protein>
<proteinExistence type="predicted"/>
<reference evidence="1" key="1">
    <citation type="submission" date="2020-04" db="EMBL/GenBank/DDBJ databases">
        <authorList>
            <person name="Chiriac C."/>
            <person name="Salcher M."/>
            <person name="Ghai R."/>
            <person name="Kavagutti S V."/>
        </authorList>
    </citation>
    <scope>NUCLEOTIDE SEQUENCE</scope>
</reference>